<organism evidence="2 3">
    <name type="scientific">Paracidovorax valerianellae</name>
    <dbReference type="NCBI Taxonomy" id="187868"/>
    <lineage>
        <taxon>Bacteria</taxon>
        <taxon>Pseudomonadati</taxon>
        <taxon>Pseudomonadota</taxon>
        <taxon>Betaproteobacteria</taxon>
        <taxon>Burkholderiales</taxon>
        <taxon>Comamonadaceae</taxon>
        <taxon>Paracidovorax</taxon>
    </lineage>
</organism>
<dbReference type="Pfam" id="PF24832">
    <property type="entry name" value="DUF7716"/>
    <property type="match status" value="1"/>
</dbReference>
<dbReference type="OrthoDB" id="6425046at2"/>
<keyword evidence="3" id="KW-1185">Reference proteome</keyword>
<accession>A0A1G7FKJ3</accession>
<proteinExistence type="predicted"/>
<dbReference type="STRING" id="187868.SAMN05192589_1334"/>
<dbReference type="Proteomes" id="UP000198781">
    <property type="component" value="Unassembled WGS sequence"/>
</dbReference>
<reference evidence="2 3" key="1">
    <citation type="submission" date="2016-10" db="EMBL/GenBank/DDBJ databases">
        <authorList>
            <person name="de Groot N.N."/>
        </authorList>
    </citation>
    <scope>NUCLEOTIDE SEQUENCE [LARGE SCALE GENOMIC DNA]</scope>
    <source>
        <strain evidence="2 3">DSM 16619</strain>
    </source>
</reference>
<dbReference type="AlphaFoldDB" id="A0A1G7FKJ3"/>
<evidence type="ECO:0000313" key="2">
    <source>
        <dbReference type="EMBL" id="SDE76396.1"/>
    </source>
</evidence>
<protein>
    <recommendedName>
        <fullName evidence="1">DUF7716 domain-containing protein</fullName>
    </recommendedName>
</protein>
<dbReference type="RefSeq" id="WP_139160530.1">
    <property type="nucleotide sequence ID" value="NZ_FMZC01000033.1"/>
</dbReference>
<gene>
    <name evidence="2" type="ORF">SAMN05192589_1334</name>
</gene>
<evidence type="ECO:0000313" key="3">
    <source>
        <dbReference type="Proteomes" id="UP000198781"/>
    </source>
</evidence>
<evidence type="ECO:0000259" key="1">
    <source>
        <dbReference type="Pfam" id="PF24832"/>
    </source>
</evidence>
<dbReference type="InterPro" id="IPR056133">
    <property type="entry name" value="DUF7716"/>
</dbReference>
<name>A0A1G7FKJ3_9BURK</name>
<dbReference type="EMBL" id="FMZC01000033">
    <property type="protein sequence ID" value="SDE76396.1"/>
    <property type="molecule type" value="Genomic_DNA"/>
</dbReference>
<feature type="domain" description="DUF7716" evidence="1">
    <location>
        <begin position="4"/>
        <end position="105"/>
    </location>
</feature>
<sequence length="105" mass="12437">MKNLIELKHAIKSIEKQNGWLYTKESEKLKENSEVFFYTADLNLAPDEEKTIRKKYAEEGFFPYLTKEDIEDIIENLTEQAENPSINDYIKAIIFFHENDAFIEI</sequence>